<keyword evidence="2" id="KW-1185">Reference proteome</keyword>
<evidence type="ECO:0008006" key="3">
    <source>
        <dbReference type="Google" id="ProtNLM"/>
    </source>
</evidence>
<reference evidence="1 2" key="1">
    <citation type="submission" date="2019-12" db="EMBL/GenBank/DDBJ databases">
        <title>Genomic-based taxomic classification of the family Erythrobacteraceae.</title>
        <authorList>
            <person name="Xu L."/>
        </authorList>
    </citation>
    <scope>NUCLEOTIDE SEQUENCE [LARGE SCALE GENOMIC DNA]</scope>
    <source>
        <strain evidence="1 2">KEMB 9005-328</strain>
    </source>
</reference>
<proteinExistence type="predicted"/>
<gene>
    <name evidence="1" type="ORF">GRI58_13480</name>
</gene>
<organism evidence="1 2">
    <name type="scientific">Qipengyuania algicida</name>
    <dbReference type="NCBI Taxonomy" id="1836209"/>
    <lineage>
        <taxon>Bacteria</taxon>
        <taxon>Pseudomonadati</taxon>
        <taxon>Pseudomonadota</taxon>
        <taxon>Alphaproteobacteria</taxon>
        <taxon>Sphingomonadales</taxon>
        <taxon>Erythrobacteraceae</taxon>
        <taxon>Qipengyuania</taxon>
    </lineage>
</organism>
<dbReference type="RefSeq" id="WP_160754117.1">
    <property type="nucleotide sequence ID" value="NZ_WTYA01000011.1"/>
</dbReference>
<evidence type="ECO:0000313" key="2">
    <source>
        <dbReference type="Proteomes" id="UP000439780"/>
    </source>
</evidence>
<comment type="caution">
    <text evidence="1">The sequence shown here is derived from an EMBL/GenBank/DDBJ whole genome shotgun (WGS) entry which is preliminary data.</text>
</comment>
<name>A0A845AHU2_9SPHN</name>
<sequence>MVELSSKLPILLEVVTPDGVDKSIHYFPAPDDMKPELLARYTDYIESRYNGNAPMLVTVKETCRLIGFKKTKTFALLREGKLERRKYGRATRVTMRSIRRFVATTNA</sequence>
<dbReference type="Proteomes" id="UP000439780">
    <property type="component" value="Unassembled WGS sequence"/>
</dbReference>
<evidence type="ECO:0000313" key="1">
    <source>
        <dbReference type="EMBL" id="MXP29820.1"/>
    </source>
</evidence>
<protein>
    <recommendedName>
        <fullName evidence="3">DNA-binding protein</fullName>
    </recommendedName>
</protein>
<dbReference type="AlphaFoldDB" id="A0A845AHU2"/>
<dbReference type="OrthoDB" id="7226381at2"/>
<dbReference type="EMBL" id="WTYA01000011">
    <property type="protein sequence ID" value="MXP29820.1"/>
    <property type="molecule type" value="Genomic_DNA"/>
</dbReference>
<accession>A0A845AHU2</accession>